<dbReference type="Pfam" id="PF00686">
    <property type="entry name" value="CBM_20"/>
    <property type="match status" value="1"/>
</dbReference>
<feature type="domain" description="CBM20" evidence="1">
    <location>
        <begin position="1"/>
        <end position="100"/>
    </location>
</feature>
<protein>
    <submittedName>
        <fullName evidence="2">Phosphonate ABC transporter ATP-binding protein</fullName>
    </submittedName>
</protein>
<dbReference type="SUPFAM" id="SSF49452">
    <property type="entry name" value="Starch-binding domain-like"/>
    <property type="match status" value="1"/>
</dbReference>
<dbReference type="PANTHER" id="PTHR48098">
    <property type="entry name" value="ENTEROCHELIN ESTERASE-RELATED"/>
    <property type="match status" value="1"/>
</dbReference>
<dbReference type="Gene3D" id="2.60.40.10">
    <property type="entry name" value="Immunoglobulins"/>
    <property type="match status" value="1"/>
</dbReference>
<dbReference type="PANTHER" id="PTHR48098:SF6">
    <property type="entry name" value="FERRI-BACILLIBACTIN ESTERASE BESA"/>
    <property type="match status" value="1"/>
</dbReference>
<keyword evidence="3" id="KW-1185">Reference proteome</keyword>
<reference evidence="2" key="1">
    <citation type="submission" date="2023-01" db="EMBL/GenBank/DDBJ databases">
        <title>Complete genome sequence of Planctobacterium marinum strain Dej080120_11.</title>
        <authorList>
            <person name="Ueki S."/>
            <person name="Maruyama F."/>
        </authorList>
    </citation>
    <scope>NUCLEOTIDE SEQUENCE</scope>
    <source>
        <strain evidence="2">Dej080120_11</strain>
    </source>
</reference>
<dbReference type="Pfam" id="PF00756">
    <property type="entry name" value="Esterase"/>
    <property type="match status" value="1"/>
</dbReference>
<proteinExistence type="predicted"/>
<dbReference type="RefSeq" id="WP_338290954.1">
    <property type="nucleotide sequence ID" value="NZ_AP027272.1"/>
</dbReference>
<dbReference type="KEGG" id="pmaw:MACH26_05460"/>
<keyword evidence="2" id="KW-0067">ATP-binding</keyword>
<dbReference type="Gene3D" id="3.40.50.1820">
    <property type="entry name" value="alpha/beta hydrolase"/>
    <property type="match status" value="1"/>
</dbReference>
<accession>A0AA48I327</accession>
<sequence length="358" mass="40772">MTTSTINFAVNAGQPCPALWITGNHKNIGNWDPEGLPLHNDNGVWKSSLEVPTGTRLEFKITDGTWEKEAIVERFPAKENILVVANQDMDVQLSVAHWHQNPPAMPDHIQGQVDYLGHMSGSGIRDREVIVWLPTAYLASPRKKFPVLYMHDGQNLVDPNTAFLHSDWRIDETIERLAAEGRITPPIIVGLYNTEDRLEEYADTESGRNYLRFIKQQVKPLIDANYRTLKSKKHTAVMGSSMGGLISFLAAWYHPEIFGQAACLSPMFWGKKMVNVKAWQMVEANPKQPLNARIYMDNGTKELERSLMPGCVHMLRVLEDRGYQQGKNLMWFKDEGAWHNEAAWAARVWKPLEFMFGK</sequence>
<dbReference type="GO" id="GO:0005524">
    <property type="term" value="F:ATP binding"/>
    <property type="evidence" value="ECO:0007669"/>
    <property type="project" value="UniProtKB-KW"/>
</dbReference>
<dbReference type="PROSITE" id="PS51166">
    <property type="entry name" value="CBM20"/>
    <property type="match status" value="1"/>
</dbReference>
<dbReference type="InterPro" id="IPR029058">
    <property type="entry name" value="AB_hydrolase_fold"/>
</dbReference>
<evidence type="ECO:0000313" key="3">
    <source>
        <dbReference type="Proteomes" id="UP001333710"/>
    </source>
</evidence>
<evidence type="ECO:0000259" key="1">
    <source>
        <dbReference type="PROSITE" id="PS51166"/>
    </source>
</evidence>
<keyword evidence="2" id="KW-0547">Nucleotide-binding</keyword>
<dbReference type="InterPro" id="IPR013783">
    <property type="entry name" value="Ig-like_fold"/>
</dbReference>
<dbReference type="SMART" id="SM01065">
    <property type="entry name" value="CBM_2"/>
    <property type="match status" value="1"/>
</dbReference>
<name>A0AA48I327_9ALTE</name>
<dbReference type="InterPro" id="IPR013784">
    <property type="entry name" value="Carb-bd-like_fold"/>
</dbReference>
<dbReference type="InterPro" id="IPR002044">
    <property type="entry name" value="CBM20"/>
</dbReference>
<dbReference type="InterPro" id="IPR050583">
    <property type="entry name" value="Mycobacterial_A85_antigen"/>
</dbReference>
<dbReference type="GO" id="GO:2001070">
    <property type="term" value="F:starch binding"/>
    <property type="evidence" value="ECO:0007669"/>
    <property type="project" value="InterPro"/>
</dbReference>
<dbReference type="InterPro" id="IPR000801">
    <property type="entry name" value="Esterase-like"/>
</dbReference>
<dbReference type="AlphaFoldDB" id="A0AA48I327"/>
<dbReference type="EMBL" id="AP027272">
    <property type="protein sequence ID" value="BDX05025.1"/>
    <property type="molecule type" value="Genomic_DNA"/>
</dbReference>
<dbReference type="SUPFAM" id="SSF53474">
    <property type="entry name" value="alpha/beta-Hydrolases"/>
    <property type="match status" value="1"/>
</dbReference>
<gene>
    <name evidence="2" type="ORF">MACH26_05460</name>
</gene>
<evidence type="ECO:0000313" key="2">
    <source>
        <dbReference type="EMBL" id="BDX05025.1"/>
    </source>
</evidence>
<organism evidence="2 3">
    <name type="scientific">Planctobacterium marinum</name>
    <dbReference type="NCBI Taxonomy" id="1631968"/>
    <lineage>
        <taxon>Bacteria</taxon>
        <taxon>Pseudomonadati</taxon>
        <taxon>Pseudomonadota</taxon>
        <taxon>Gammaproteobacteria</taxon>
        <taxon>Alteromonadales</taxon>
        <taxon>Alteromonadaceae</taxon>
        <taxon>Planctobacterium</taxon>
    </lineage>
</organism>
<dbReference type="Proteomes" id="UP001333710">
    <property type="component" value="Chromosome"/>
</dbReference>